<keyword evidence="2" id="KW-0812">Transmembrane</keyword>
<dbReference type="AlphaFoldDB" id="A0A7N0TT68"/>
<reference evidence="3" key="1">
    <citation type="submission" date="2021-01" db="UniProtKB">
        <authorList>
            <consortium name="EnsemblPlants"/>
        </authorList>
    </citation>
    <scope>IDENTIFICATION</scope>
</reference>
<evidence type="ECO:0000313" key="4">
    <source>
        <dbReference type="Proteomes" id="UP000594263"/>
    </source>
</evidence>
<evidence type="ECO:0000256" key="1">
    <source>
        <dbReference type="SAM" id="MobiDB-lite"/>
    </source>
</evidence>
<sequence>MAAPFPLPTPSSSSNYSCSTSNNATCDHRMLKLSLSFFRSDRVPSMCFANKRPWDSNAESFRNLNFRFSFPDDDDDDLEELEDDQSWIEQGSGFLDEAINNIFIFKVLKSYGWLLPFILISQLLVSGPKAFLLALGLAIGLSLIVYAFQNLFAETQSSPDRKLKRKKRSYTATRGSNVYTQPDKATRSSRKGSTVPLSSRNNNPVGKRVQGNTFGGWDELDEVVDYMEEPVKRHDRINIEVNKVVDSSAETVKTPDQTKVRSELNRMNRSLREMNRAPLLLRFLIAAFPFLSSWIKIPVFSVGNSGRVFAFIRQSSSWPLFLLEPFNSVHIK</sequence>
<accession>A0A7N0TT68</accession>
<dbReference type="Gramene" id="Kaladp0045s0265.1.v1.1">
    <property type="protein sequence ID" value="Kaladp0045s0265.1.v1.1"/>
    <property type="gene ID" value="Kaladp0045s0265.v1.1"/>
</dbReference>
<proteinExistence type="predicted"/>
<dbReference type="EnsemblPlants" id="Kaladp0045s0265.1.v1.1">
    <property type="protein sequence ID" value="Kaladp0045s0265.1.v1.1"/>
    <property type="gene ID" value="Kaladp0045s0265.v1.1"/>
</dbReference>
<dbReference type="Proteomes" id="UP000594263">
    <property type="component" value="Unplaced"/>
</dbReference>
<feature type="transmembrane region" description="Helical" evidence="2">
    <location>
        <begin position="131"/>
        <end position="152"/>
    </location>
</feature>
<feature type="transmembrane region" description="Helical" evidence="2">
    <location>
        <begin position="279"/>
        <end position="297"/>
    </location>
</feature>
<feature type="compositionally biased region" description="Polar residues" evidence="1">
    <location>
        <begin position="170"/>
        <end position="180"/>
    </location>
</feature>
<keyword evidence="2" id="KW-0472">Membrane</keyword>
<feature type="compositionally biased region" description="Polar residues" evidence="1">
    <location>
        <begin position="191"/>
        <end position="204"/>
    </location>
</feature>
<evidence type="ECO:0000313" key="3">
    <source>
        <dbReference type="EnsemblPlants" id="Kaladp0045s0265.1.v1.1"/>
    </source>
</evidence>
<dbReference type="PANTHER" id="PTHR35719">
    <property type="entry name" value="OS01G0680600 PROTEIN"/>
    <property type="match status" value="1"/>
</dbReference>
<dbReference type="OMA" id="SMRYNQA"/>
<evidence type="ECO:0000256" key="2">
    <source>
        <dbReference type="SAM" id="Phobius"/>
    </source>
</evidence>
<protein>
    <submittedName>
        <fullName evidence="3">Uncharacterized protein</fullName>
    </submittedName>
</protein>
<keyword evidence="2" id="KW-1133">Transmembrane helix</keyword>
<organism evidence="3 4">
    <name type="scientific">Kalanchoe fedtschenkoi</name>
    <name type="common">Lavender scallops</name>
    <name type="synonym">South American air plant</name>
    <dbReference type="NCBI Taxonomy" id="63787"/>
    <lineage>
        <taxon>Eukaryota</taxon>
        <taxon>Viridiplantae</taxon>
        <taxon>Streptophyta</taxon>
        <taxon>Embryophyta</taxon>
        <taxon>Tracheophyta</taxon>
        <taxon>Spermatophyta</taxon>
        <taxon>Magnoliopsida</taxon>
        <taxon>eudicotyledons</taxon>
        <taxon>Gunneridae</taxon>
        <taxon>Pentapetalae</taxon>
        <taxon>Saxifragales</taxon>
        <taxon>Crassulaceae</taxon>
        <taxon>Kalanchoe</taxon>
    </lineage>
</organism>
<name>A0A7N0TT68_KALFE</name>
<keyword evidence="4" id="KW-1185">Reference proteome</keyword>
<dbReference type="PANTHER" id="PTHR35719:SF2">
    <property type="entry name" value="ABC TRANSMEMBRANE TYPE-1 DOMAIN-CONTAINING PROTEIN"/>
    <property type="match status" value="1"/>
</dbReference>
<feature type="region of interest" description="Disordered" evidence="1">
    <location>
        <begin position="162"/>
        <end position="209"/>
    </location>
</feature>